<dbReference type="AlphaFoldDB" id="A0A266LPW5"/>
<accession>A0A266LPW5</accession>
<evidence type="ECO:0000256" key="9">
    <source>
        <dbReference type="ARBA" id="ARBA00023136"/>
    </source>
</evidence>
<sequence>MDNSSTLPAGAVSAAPKEKTTSSRIKSIFSGSVGNMVEWYDWYVYAAFSLYFAKAFFPKGDTTAQLLNTAAIFAVGFLMRPIGGWLMGLYADRKGRKAALMASVLLMCFGSLVIALSPGYETIGVWAPVLLVFARLLQGLSVGGEYGTSATYLSEMATKERRGFFSSFQYVTLISGQLIALGVLIVLQQTLTEEQLYSWGWRVPFVIGALCAVVALYLRRGMEETESFKKTRVKPKESAMRTLLRHPKELMTVVGLTMGGTLAFYTYTTYMQKYLVNTVGMSISDSTTISAATLFLFMCIQPLVGGLSDKIGRRPILIAFGVLGTLFTVPILTTLHTITTWWGAFFLIMAALIIVSGYTSINAVVKAELFPTEIRALGVGLPYALTVSIFGGTAEYIALWFKSAGMETGYYWYVTACIACSLAVYATMKDTRKHSRIETD</sequence>
<dbReference type="SUPFAM" id="SSF103473">
    <property type="entry name" value="MFS general substrate transporter"/>
    <property type="match status" value="1"/>
</dbReference>
<dbReference type="Pfam" id="PF07690">
    <property type="entry name" value="MFS_1"/>
    <property type="match status" value="1"/>
</dbReference>
<feature type="transmembrane region" description="Helical" evidence="10">
    <location>
        <begin position="199"/>
        <end position="218"/>
    </location>
</feature>
<keyword evidence="6 10" id="KW-0812">Transmembrane</keyword>
<organism evidence="12 13">
    <name type="scientific">Pseudomonas fragi</name>
    <dbReference type="NCBI Taxonomy" id="296"/>
    <lineage>
        <taxon>Bacteria</taxon>
        <taxon>Pseudomonadati</taxon>
        <taxon>Pseudomonadota</taxon>
        <taxon>Gammaproteobacteria</taxon>
        <taxon>Pseudomonadales</taxon>
        <taxon>Pseudomonadaceae</taxon>
        <taxon>Pseudomonas</taxon>
    </lineage>
</organism>
<keyword evidence="7" id="KW-0769">Symport</keyword>
<evidence type="ECO:0000256" key="3">
    <source>
        <dbReference type="ARBA" id="ARBA00022448"/>
    </source>
</evidence>
<dbReference type="PROSITE" id="PS00216">
    <property type="entry name" value="SUGAR_TRANSPORT_1"/>
    <property type="match status" value="1"/>
</dbReference>
<evidence type="ECO:0000256" key="5">
    <source>
        <dbReference type="ARBA" id="ARBA00022519"/>
    </source>
</evidence>
<dbReference type="EMBL" id="NQKL01000018">
    <property type="protein sequence ID" value="OZY40096.1"/>
    <property type="molecule type" value="Genomic_DNA"/>
</dbReference>
<keyword evidence="5" id="KW-0997">Cell inner membrane</keyword>
<dbReference type="InterPro" id="IPR036259">
    <property type="entry name" value="MFS_trans_sf"/>
</dbReference>
<dbReference type="PROSITE" id="PS50850">
    <property type="entry name" value="MFS"/>
    <property type="match status" value="1"/>
</dbReference>
<dbReference type="InterPro" id="IPR004736">
    <property type="entry name" value="MHS_symport"/>
</dbReference>
<comment type="caution">
    <text evidence="12">The sequence shown here is derived from an EMBL/GenBank/DDBJ whole genome shotgun (WGS) entry which is preliminary data.</text>
</comment>
<evidence type="ECO:0000313" key="13">
    <source>
        <dbReference type="Proteomes" id="UP000216113"/>
    </source>
</evidence>
<evidence type="ECO:0000256" key="2">
    <source>
        <dbReference type="ARBA" id="ARBA00008240"/>
    </source>
</evidence>
<reference evidence="12 13" key="1">
    <citation type="submission" date="2017-08" db="EMBL/GenBank/DDBJ databases">
        <title>Genomic and metabolic characterisation of spoilage-associated Pseudomonas species.</title>
        <authorList>
            <person name="Stanborough T."/>
            <person name="Fegan N."/>
            <person name="Powell S.M."/>
            <person name="Singh T."/>
            <person name="Tamplin M.L."/>
            <person name="Chandry P.S."/>
        </authorList>
    </citation>
    <scope>NUCLEOTIDE SEQUENCE [LARGE SCALE GENOMIC DNA]</scope>
    <source>
        <strain evidence="12 13">F1820</strain>
    </source>
</reference>
<dbReference type="Gene3D" id="1.20.1250.20">
    <property type="entry name" value="MFS general substrate transporter like domains"/>
    <property type="match status" value="1"/>
</dbReference>
<dbReference type="PANTHER" id="PTHR43528:SF5">
    <property type="entry name" value="PROLINE_BETAINE TRANSPORTER"/>
    <property type="match status" value="1"/>
</dbReference>
<dbReference type="InterPro" id="IPR051084">
    <property type="entry name" value="H+-coupled_symporters"/>
</dbReference>
<comment type="similarity">
    <text evidence="2">Belongs to the major facilitator superfamily. Metabolite:H+ Symporter (MHS) family (TC 2.A.1.6) family.</text>
</comment>
<protein>
    <submittedName>
        <fullName evidence="12">Alpha-ketoglutarate permease</fullName>
    </submittedName>
</protein>
<feature type="transmembrane region" description="Helical" evidence="10">
    <location>
        <begin position="377"/>
        <end position="398"/>
    </location>
</feature>
<evidence type="ECO:0000256" key="4">
    <source>
        <dbReference type="ARBA" id="ARBA00022475"/>
    </source>
</evidence>
<proteinExistence type="inferred from homology"/>
<feature type="transmembrane region" description="Helical" evidence="10">
    <location>
        <begin position="98"/>
        <end position="117"/>
    </location>
</feature>
<comment type="subcellular location">
    <subcellularLocation>
        <location evidence="1">Cell inner membrane</location>
        <topology evidence="1">Multi-pass membrane protein</topology>
    </subcellularLocation>
</comment>
<dbReference type="PROSITE" id="PS00217">
    <property type="entry name" value="SUGAR_TRANSPORT_2"/>
    <property type="match status" value="1"/>
</dbReference>
<dbReference type="InterPro" id="IPR020846">
    <property type="entry name" value="MFS_dom"/>
</dbReference>
<dbReference type="FunFam" id="1.20.1250.20:FF:000300">
    <property type="entry name" value="Dicarboxylate MFS transporter"/>
    <property type="match status" value="1"/>
</dbReference>
<dbReference type="GO" id="GO:0005886">
    <property type="term" value="C:plasma membrane"/>
    <property type="evidence" value="ECO:0007669"/>
    <property type="project" value="UniProtKB-SubCell"/>
</dbReference>
<dbReference type="RefSeq" id="WP_095030513.1">
    <property type="nucleotide sequence ID" value="NZ_NQKL01000018.1"/>
</dbReference>
<evidence type="ECO:0000259" key="11">
    <source>
        <dbReference type="PROSITE" id="PS50850"/>
    </source>
</evidence>
<feature type="transmembrane region" description="Helical" evidence="10">
    <location>
        <begin position="250"/>
        <end position="267"/>
    </location>
</feature>
<dbReference type="InterPro" id="IPR005829">
    <property type="entry name" value="Sugar_transporter_CS"/>
</dbReference>
<feature type="transmembrane region" description="Helical" evidence="10">
    <location>
        <begin position="410"/>
        <end position="428"/>
    </location>
</feature>
<gene>
    <name evidence="12" type="ORF">CJF43_19160</name>
</gene>
<feature type="transmembrane region" description="Helical" evidence="10">
    <location>
        <begin position="287"/>
        <end position="304"/>
    </location>
</feature>
<dbReference type="NCBIfam" id="NF007710">
    <property type="entry name" value="PRK10406.1"/>
    <property type="match status" value="1"/>
</dbReference>
<keyword evidence="3" id="KW-0813">Transport</keyword>
<feature type="transmembrane region" description="Helical" evidence="10">
    <location>
        <begin position="69"/>
        <end position="91"/>
    </location>
</feature>
<dbReference type="GO" id="GO:0015293">
    <property type="term" value="F:symporter activity"/>
    <property type="evidence" value="ECO:0007669"/>
    <property type="project" value="UniProtKB-KW"/>
</dbReference>
<name>A0A266LPW5_PSEFR</name>
<dbReference type="CDD" id="cd17367">
    <property type="entry name" value="MFS_KgtP"/>
    <property type="match status" value="1"/>
</dbReference>
<dbReference type="PANTHER" id="PTHR43528">
    <property type="entry name" value="ALPHA-KETOGLUTARATE PERMEASE"/>
    <property type="match status" value="1"/>
</dbReference>
<dbReference type="NCBIfam" id="TIGR00883">
    <property type="entry name" value="2A0106"/>
    <property type="match status" value="1"/>
</dbReference>
<keyword evidence="8 10" id="KW-1133">Transmembrane helix</keyword>
<evidence type="ECO:0000256" key="6">
    <source>
        <dbReference type="ARBA" id="ARBA00022692"/>
    </source>
</evidence>
<evidence type="ECO:0000256" key="8">
    <source>
        <dbReference type="ARBA" id="ARBA00022989"/>
    </source>
</evidence>
<evidence type="ECO:0000256" key="10">
    <source>
        <dbReference type="SAM" id="Phobius"/>
    </source>
</evidence>
<feature type="transmembrane region" description="Helical" evidence="10">
    <location>
        <begin position="164"/>
        <end position="187"/>
    </location>
</feature>
<dbReference type="InterPro" id="IPR011701">
    <property type="entry name" value="MFS"/>
</dbReference>
<evidence type="ECO:0000256" key="7">
    <source>
        <dbReference type="ARBA" id="ARBA00022847"/>
    </source>
</evidence>
<evidence type="ECO:0000313" key="12">
    <source>
        <dbReference type="EMBL" id="OZY40096.1"/>
    </source>
</evidence>
<dbReference type="Proteomes" id="UP000216113">
    <property type="component" value="Unassembled WGS sequence"/>
</dbReference>
<keyword evidence="9 10" id="KW-0472">Membrane</keyword>
<feature type="transmembrane region" description="Helical" evidence="10">
    <location>
        <begin position="316"/>
        <end position="335"/>
    </location>
</feature>
<feature type="domain" description="Major facilitator superfamily (MFS) profile" evidence="11">
    <location>
        <begin position="27"/>
        <end position="432"/>
    </location>
</feature>
<keyword evidence="4" id="KW-1003">Cell membrane</keyword>
<evidence type="ECO:0000256" key="1">
    <source>
        <dbReference type="ARBA" id="ARBA00004429"/>
    </source>
</evidence>
<feature type="transmembrane region" description="Helical" evidence="10">
    <location>
        <begin position="341"/>
        <end position="365"/>
    </location>
</feature>
<feature type="transmembrane region" description="Helical" evidence="10">
    <location>
        <begin position="123"/>
        <end position="143"/>
    </location>
</feature>
<dbReference type="FunFam" id="1.20.1250.20:FF:000001">
    <property type="entry name" value="Dicarboxylate MFS transporter"/>
    <property type="match status" value="1"/>
</dbReference>